<comment type="subcellular location">
    <subcellularLocation>
        <location evidence="1">Cell membrane</location>
        <topology evidence="1">Multi-pass membrane protein</topology>
    </subcellularLocation>
    <subcellularLocation>
        <location evidence="7">Membrane</location>
        <topology evidence="7">Multi-pass membrane protein</topology>
    </subcellularLocation>
</comment>
<keyword evidence="4" id="KW-0283">Flagellar rotation</keyword>
<feature type="transmembrane region" description="Helical" evidence="8">
    <location>
        <begin position="27"/>
        <end position="51"/>
    </location>
</feature>
<evidence type="ECO:0000259" key="10">
    <source>
        <dbReference type="Pfam" id="PF20560"/>
    </source>
</evidence>
<reference evidence="11 12" key="1">
    <citation type="submission" date="2020-07" db="EMBL/GenBank/DDBJ databases">
        <title>A new beta-1,3-glucan-decomposing anaerobic bacterium isolated from anoxic soil subjected to biological soil disinfestation.</title>
        <authorList>
            <person name="Ueki A."/>
            <person name="Tonouchi A."/>
        </authorList>
    </citation>
    <scope>NUCLEOTIDE SEQUENCE [LARGE SCALE GENOMIC DNA]</scope>
    <source>
        <strain evidence="11 12">TW1</strain>
    </source>
</reference>
<dbReference type="GO" id="GO:0005886">
    <property type="term" value="C:plasma membrane"/>
    <property type="evidence" value="ECO:0007669"/>
    <property type="project" value="UniProtKB-SubCell"/>
</dbReference>
<dbReference type="EMBL" id="BLZR01000001">
    <property type="protein sequence ID" value="GFP77520.1"/>
    <property type="molecule type" value="Genomic_DNA"/>
</dbReference>
<evidence type="ECO:0000256" key="3">
    <source>
        <dbReference type="ARBA" id="ARBA00022692"/>
    </source>
</evidence>
<name>A0A6V8SKT3_9CLOT</name>
<dbReference type="GO" id="GO:0015031">
    <property type="term" value="P:protein transport"/>
    <property type="evidence" value="ECO:0007669"/>
    <property type="project" value="UniProtKB-KW"/>
</dbReference>
<dbReference type="InterPro" id="IPR046786">
    <property type="entry name" value="MotA_N"/>
</dbReference>
<comment type="caution">
    <text evidence="11">The sequence shown here is derived from an EMBL/GenBank/DDBJ whole genome shotgun (WGS) entry which is preliminary data.</text>
</comment>
<feature type="transmembrane region" description="Helical" evidence="8">
    <location>
        <begin position="183"/>
        <end position="204"/>
    </location>
</feature>
<dbReference type="InterPro" id="IPR002898">
    <property type="entry name" value="MotA_ExbB_proton_chnl"/>
</dbReference>
<keyword evidence="5 8" id="KW-1133">Transmembrane helix</keyword>
<organism evidence="11 12">
    <name type="scientific">Clostridium fungisolvens</name>
    <dbReference type="NCBI Taxonomy" id="1604897"/>
    <lineage>
        <taxon>Bacteria</taxon>
        <taxon>Bacillati</taxon>
        <taxon>Bacillota</taxon>
        <taxon>Clostridia</taxon>
        <taxon>Eubacteriales</taxon>
        <taxon>Clostridiaceae</taxon>
        <taxon>Clostridium</taxon>
    </lineage>
</organism>
<feature type="transmembrane region" description="Helical" evidence="8">
    <location>
        <begin position="5"/>
        <end position="21"/>
    </location>
</feature>
<evidence type="ECO:0000256" key="8">
    <source>
        <dbReference type="SAM" id="Phobius"/>
    </source>
</evidence>
<evidence type="ECO:0000256" key="1">
    <source>
        <dbReference type="ARBA" id="ARBA00004651"/>
    </source>
</evidence>
<evidence type="ECO:0000313" key="12">
    <source>
        <dbReference type="Proteomes" id="UP000580568"/>
    </source>
</evidence>
<dbReference type="Pfam" id="PF20560">
    <property type="entry name" value="MotA_N"/>
    <property type="match status" value="1"/>
</dbReference>
<protein>
    <submittedName>
        <fullName evidence="11">Chemotaxis protein PomA</fullName>
    </submittedName>
</protein>
<dbReference type="PANTHER" id="PTHR30433:SF3">
    <property type="entry name" value="MOTILITY PROTEIN A"/>
    <property type="match status" value="1"/>
</dbReference>
<proteinExistence type="inferred from homology"/>
<evidence type="ECO:0000256" key="4">
    <source>
        <dbReference type="ARBA" id="ARBA00022779"/>
    </source>
</evidence>
<dbReference type="Proteomes" id="UP000580568">
    <property type="component" value="Unassembled WGS sequence"/>
</dbReference>
<keyword evidence="6 8" id="KW-0472">Membrane</keyword>
<keyword evidence="3 8" id="KW-0812">Transmembrane</keyword>
<gene>
    <name evidence="11" type="ORF">bsdtw1_03655</name>
</gene>
<keyword evidence="7" id="KW-0813">Transport</keyword>
<dbReference type="GO" id="GO:0006935">
    <property type="term" value="P:chemotaxis"/>
    <property type="evidence" value="ECO:0007669"/>
    <property type="project" value="InterPro"/>
</dbReference>
<dbReference type="AlphaFoldDB" id="A0A6V8SKT3"/>
<sequence>MDIGIIIGIVIGFGSLIFAFIKEGGSPLMLVAFSAALIVFGGTIGAVAISFPTSKLKNISKIIKVAFTNRQVNTKEQIEFFKELSTKTRKNGLLSIEGDLANNEMDPFIKKGLQMVVDGVEPSTIRGILETKLEQMSERHHDGAGIFDAAGGFSPTMGIIGTVMGLVQVLSNLDDPSTLGPKIAVAFIATLYGVGTANLLWLPIANKLKALDKEEILEKEMSIEAIMLIQEGANPNTLVAKLEGFLTDKEVAELNSNNAND</sequence>
<evidence type="ECO:0000259" key="9">
    <source>
        <dbReference type="Pfam" id="PF01618"/>
    </source>
</evidence>
<dbReference type="NCBIfam" id="NF006583">
    <property type="entry name" value="PRK09109.1"/>
    <property type="match status" value="1"/>
</dbReference>
<dbReference type="InterPro" id="IPR047055">
    <property type="entry name" value="MotA-like"/>
</dbReference>
<dbReference type="GO" id="GO:0071978">
    <property type="term" value="P:bacterial-type flagellum-dependent swarming motility"/>
    <property type="evidence" value="ECO:0007669"/>
    <property type="project" value="InterPro"/>
</dbReference>
<keyword evidence="12" id="KW-1185">Reference proteome</keyword>
<dbReference type="RefSeq" id="WP_183278890.1">
    <property type="nucleotide sequence ID" value="NZ_BLZR01000001.1"/>
</dbReference>
<evidence type="ECO:0000256" key="7">
    <source>
        <dbReference type="RuleBase" id="RU004057"/>
    </source>
</evidence>
<keyword evidence="2" id="KW-1003">Cell membrane</keyword>
<evidence type="ECO:0000256" key="2">
    <source>
        <dbReference type="ARBA" id="ARBA00022475"/>
    </source>
</evidence>
<keyword evidence="7" id="KW-0653">Protein transport</keyword>
<feature type="domain" description="Motility protein A N-terminal" evidence="10">
    <location>
        <begin position="6"/>
        <end position="85"/>
    </location>
</feature>
<evidence type="ECO:0000256" key="5">
    <source>
        <dbReference type="ARBA" id="ARBA00022989"/>
    </source>
</evidence>
<evidence type="ECO:0000256" key="6">
    <source>
        <dbReference type="ARBA" id="ARBA00023136"/>
    </source>
</evidence>
<evidence type="ECO:0000313" key="11">
    <source>
        <dbReference type="EMBL" id="GFP77520.1"/>
    </source>
</evidence>
<dbReference type="Pfam" id="PF01618">
    <property type="entry name" value="MotA_ExbB"/>
    <property type="match status" value="1"/>
</dbReference>
<comment type="similarity">
    <text evidence="7">Belongs to the exbB/tolQ family.</text>
</comment>
<feature type="transmembrane region" description="Helical" evidence="8">
    <location>
        <begin position="146"/>
        <end position="171"/>
    </location>
</feature>
<accession>A0A6V8SKT3</accession>
<feature type="domain" description="MotA/TolQ/ExbB proton channel" evidence="9">
    <location>
        <begin position="102"/>
        <end position="221"/>
    </location>
</feature>
<dbReference type="PANTHER" id="PTHR30433">
    <property type="entry name" value="CHEMOTAXIS PROTEIN MOTA"/>
    <property type="match status" value="1"/>
</dbReference>